<comment type="caution">
    <text evidence="2">The sequence shown here is derived from an EMBL/GenBank/DDBJ whole genome shotgun (WGS) entry which is preliminary data.</text>
</comment>
<evidence type="ECO:0000313" key="3">
    <source>
        <dbReference type="Proteomes" id="UP000239471"/>
    </source>
</evidence>
<evidence type="ECO:0000256" key="1">
    <source>
        <dbReference type="SAM" id="Phobius"/>
    </source>
</evidence>
<keyword evidence="3" id="KW-1185">Reference proteome</keyword>
<gene>
    <name evidence="2" type="ORF">CLVI_10290</name>
</gene>
<feature type="transmembrane region" description="Helical" evidence="1">
    <location>
        <begin position="64"/>
        <end position="83"/>
    </location>
</feature>
<protein>
    <submittedName>
        <fullName evidence="2">Uncharacterized protein</fullName>
    </submittedName>
</protein>
<keyword evidence="1" id="KW-0472">Membrane</keyword>
<dbReference type="AlphaFoldDB" id="A0A2T0BHV5"/>
<keyword evidence="1" id="KW-0812">Transmembrane</keyword>
<accession>A0A2T0BHV5</accession>
<sequence length="119" mass="13720">MEFMIILIPILANIGVFKFGVNSTTLLLILGVCLGAYKSNISENRKDIFNTYTFIIKFKSKENMLELLGAFLISIIFFSDEIITKQFGLFELFFLIMCTLLNYRFLFYNLSGKSKNGNR</sequence>
<dbReference type="Proteomes" id="UP000239471">
    <property type="component" value="Unassembled WGS sequence"/>
</dbReference>
<feature type="transmembrane region" description="Helical" evidence="1">
    <location>
        <begin position="89"/>
        <end position="110"/>
    </location>
</feature>
<evidence type="ECO:0000313" key="2">
    <source>
        <dbReference type="EMBL" id="PRR83480.1"/>
    </source>
</evidence>
<reference evidence="2 3" key="1">
    <citation type="submission" date="2018-03" db="EMBL/GenBank/DDBJ databases">
        <title>Genome sequence of Clostridium vincentii DSM 10228.</title>
        <authorList>
            <person name="Poehlein A."/>
            <person name="Daniel R."/>
        </authorList>
    </citation>
    <scope>NUCLEOTIDE SEQUENCE [LARGE SCALE GENOMIC DNA]</scope>
    <source>
        <strain evidence="2 3">DSM 10228</strain>
    </source>
</reference>
<dbReference type="EMBL" id="PVXQ01000007">
    <property type="protein sequence ID" value="PRR83480.1"/>
    <property type="molecule type" value="Genomic_DNA"/>
</dbReference>
<dbReference type="RefSeq" id="WP_106059048.1">
    <property type="nucleotide sequence ID" value="NZ_PVXQ01000007.1"/>
</dbReference>
<keyword evidence="1" id="KW-1133">Transmembrane helix</keyword>
<feature type="transmembrane region" description="Helical" evidence="1">
    <location>
        <begin position="6"/>
        <end position="37"/>
    </location>
</feature>
<organism evidence="2 3">
    <name type="scientific">Clostridium vincentii</name>
    <dbReference type="NCBI Taxonomy" id="52704"/>
    <lineage>
        <taxon>Bacteria</taxon>
        <taxon>Bacillati</taxon>
        <taxon>Bacillota</taxon>
        <taxon>Clostridia</taxon>
        <taxon>Eubacteriales</taxon>
        <taxon>Clostridiaceae</taxon>
        <taxon>Clostridium</taxon>
    </lineage>
</organism>
<proteinExistence type="predicted"/>
<name>A0A2T0BHV5_9CLOT</name>